<dbReference type="SUPFAM" id="SSF53335">
    <property type="entry name" value="S-adenosyl-L-methionine-dependent methyltransferases"/>
    <property type="match status" value="1"/>
</dbReference>
<dbReference type="InterPro" id="IPR029063">
    <property type="entry name" value="SAM-dependent_MTases_sf"/>
</dbReference>
<dbReference type="AlphaFoldDB" id="A0A3B1B379"/>
<dbReference type="EMBL" id="UOFX01000012">
    <property type="protein sequence ID" value="VAX06474.1"/>
    <property type="molecule type" value="Genomic_DNA"/>
</dbReference>
<reference evidence="1" key="1">
    <citation type="submission" date="2018-06" db="EMBL/GenBank/DDBJ databases">
        <authorList>
            <person name="Zhirakovskaya E."/>
        </authorList>
    </citation>
    <scope>NUCLEOTIDE SEQUENCE</scope>
</reference>
<gene>
    <name evidence="1" type="ORF">MNBD_GAMMA26-232</name>
</gene>
<accession>A0A3B1B379</accession>
<dbReference type="CDD" id="cd02440">
    <property type="entry name" value="AdoMet_MTases"/>
    <property type="match status" value="1"/>
</dbReference>
<protein>
    <submittedName>
        <fullName evidence="1">Methionine biosynthesis protein MetW</fullName>
    </submittedName>
</protein>
<name>A0A3B1B379_9ZZZZ</name>
<proteinExistence type="predicted"/>
<organism evidence="1">
    <name type="scientific">hydrothermal vent metagenome</name>
    <dbReference type="NCBI Taxonomy" id="652676"/>
    <lineage>
        <taxon>unclassified sequences</taxon>
        <taxon>metagenomes</taxon>
        <taxon>ecological metagenomes</taxon>
    </lineage>
</organism>
<evidence type="ECO:0000313" key="1">
    <source>
        <dbReference type="EMBL" id="VAX06474.1"/>
    </source>
</evidence>
<dbReference type="InterPro" id="IPR010743">
    <property type="entry name" value="Methionine_synth_MetW"/>
</dbReference>
<sequence length="201" mass="22888">MTLRPDLAIIKEWVTPGSRVLDLGCGDGALLQVLRDEHQVEGYGLEINTENIVSCLRSSLNVIQLDLDAGLDDFDDQAFDYVIMTQTLQAVHFPDHLLQEMLRVGKQGIVTFPNFAYWKNRIQLGLQGNMPVSRALPAQWYDTHNIHLCTIKDFRQLCHKRNISIQKQVVLDHAHRSSPPITFLPNLLGQIAIYRCQRNTS</sequence>
<dbReference type="Gene3D" id="3.40.50.150">
    <property type="entry name" value="Vaccinia Virus protein VP39"/>
    <property type="match status" value="1"/>
</dbReference>
<dbReference type="NCBIfam" id="TIGR02081">
    <property type="entry name" value="metW"/>
    <property type="match status" value="1"/>
</dbReference>
<dbReference type="Pfam" id="PF07021">
    <property type="entry name" value="MetW"/>
    <property type="match status" value="1"/>
</dbReference>